<accession>A0A6M3MA07</accession>
<dbReference type="AlphaFoldDB" id="A0A6M3MA07"/>
<dbReference type="Gene3D" id="2.70.70.10">
    <property type="entry name" value="Glucose Permease (Domain IIA)"/>
    <property type="match status" value="1"/>
</dbReference>
<dbReference type="InterPro" id="IPR011055">
    <property type="entry name" value="Dup_hybrid_motif"/>
</dbReference>
<dbReference type="EMBL" id="MT143784">
    <property type="protein sequence ID" value="QJB02453.1"/>
    <property type="molecule type" value="Genomic_DNA"/>
</dbReference>
<evidence type="ECO:0008006" key="2">
    <source>
        <dbReference type="Google" id="ProtNLM"/>
    </source>
</evidence>
<proteinExistence type="predicted"/>
<reference evidence="1" key="1">
    <citation type="submission" date="2020-03" db="EMBL/GenBank/DDBJ databases">
        <title>The deep terrestrial virosphere.</title>
        <authorList>
            <person name="Holmfeldt K."/>
            <person name="Nilsson E."/>
            <person name="Simone D."/>
            <person name="Lopez-Fernandez M."/>
            <person name="Wu X."/>
            <person name="de Brujin I."/>
            <person name="Lundin D."/>
            <person name="Andersson A."/>
            <person name="Bertilsson S."/>
            <person name="Dopson M."/>
        </authorList>
    </citation>
    <scope>NUCLEOTIDE SEQUENCE</scope>
    <source>
        <strain evidence="1">MM171B01268</strain>
    </source>
</reference>
<protein>
    <recommendedName>
        <fullName evidence="2">Peptidase</fullName>
    </recommendedName>
</protein>
<organism evidence="1">
    <name type="scientific">viral metagenome</name>
    <dbReference type="NCBI Taxonomy" id="1070528"/>
    <lineage>
        <taxon>unclassified sequences</taxon>
        <taxon>metagenomes</taxon>
        <taxon>organismal metagenomes</taxon>
    </lineage>
</organism>
<evidence type="ECO:0000313" key="1">
    <source>
        <dbReference type="EMBL" id="QJB02453.1"/>
    </source>
</evidence>
<gene>
    <name evidence="1" type="ORF">MM171B01268_0011</name>
</gene>
<name>A0A6M3MA07_9ZZZZ</name>
<sequence>MINPTGGNVRRDAHGLGYFGSPREKMENGRIKRYRHRGRDYVCIPGQEVYIPFTAIPIRRKNPCEGYHGVIFRGRGIVGTLFYVQIEDSIINTELKEGDVIGIAEDISKKYEGVIPHVHYQIDKIDPELLISIYRMLRGRI</sequence>